<dbReference type="Pfam" id="PF05685">
    <property type="entry name" value="Uma2"/>
    <property type="match status" value="2"/>
</dbReference>
<organism evidence="2 3">
    <name type="scientific">Crocosphaera chwakensis CCY0110</name>
    <dbReference type="NCBI Taxonomy" id="391612"/>
    <lineage>
        <taxon>Bacteria</taxon>
        <taxon>Bacillati</taxon>
        <taxon>Cyanobacteriota</taxon>
        <taxon>Cyanophyceae</taxon>
        <taxon>Oscillatoriophycideae</taxon>
        <taxon>Chroococcales</taxon>
        <taxon>Aphanothecaceae</taxon>
        <taxon>Crocosphaera</taxon>
        <taxon>Crocosphaera chwakensis</taxon>
    </lineage>
</organism>
<dbReference type="AlphaFoldDB" id="A3IPW2"/>
<feature type="domain" description="Putative restriction endonuclease" evidence="1">
    <location>
        <begin position="142"/>
        <end position="202"/>
    </location>
</feature>
<dbReference type="InterPro" id="IPR008538">
    <property type="entry name" value="Uma2"/>
</dbReference>
<name>A3IPW2_9CHRO</name>
<proteinExistence type="predicted"/>
<sequence length="215" mass="24381">METITIPKGFKITPQQFDQLANIDQQVRMELTQEGELIIMSPTGGEAGRKNRRLIQQIGIWTDQNGTGECFDSSTLFILPNGARRSPDVSWIKLERWNTLTLKEKQGFPPISPDFVIELVSPSERCDPASSHGARERAPRLKNQRYSDLQLKMQEYLENGVKLGWLIEPSAKIVEIYRLGQEKEILNHPQTLSGENTLPGFIAIPIVMRYSSSNE</sequence>
<accession>A3IPW2</accession>
<feature type="domain" description="Putative restriction endonuclease" evidence="1">
    <location>
        <begin position="15"/>
        <end position="125"/>
    </location>
</feature>
<comment type="caution">
    <text evidence="2">The sequence shown here is derived from an EMBL/GenBank/DDBJ whole genome shotgun (WGS) entry which is preliminary data.</text>
</comment>
<dbReference type="RefSeq" id="WP_008275427.1">
    <property type="nucleotide sequence ID" value="NZ_AAXW01000013.1"/>
</dbReference>
<dbReference type="SUPFAM" id="SSF52980">
    <property type="entry name" value="Restriction endonuclease-like"/>
    <property type="match status" value="1"/>
</dbReference>
<dbReference type="Proteomes" id="UP000003781">
    <property type="component" value="Unassembled WGS sequence"/>
</dbReference>
<dbReference type="OrthoDB" id="513575at2"/>
<keyword evidence="3" id="KW-1185">Reference proteome</keyword>
<evidence type="ECO:0000313" key="3">
    <source>
        <dbReference type="Proteomes" id="UP000003781"/>
    </source>
</evidence>
<dbReference type="eggNOG" id="COG4636">
    <property type="taxonomic scope" value="Bacteria"/>
</dbReference>
<dbReference type="PANTHER" id="PTHR34107:SF7">
    <property type="entry name" value="SLR2092 PROTEIN"/>
    <property type="match status" value="1"/>
</dbReference>
<evidence type="ECO:0000259" key="1">
    <source>
        <dbReference type="Pfam" id="PF05685"/>
    </source>
</evidence>
<dbReference type="PANTHER" id="PTHR34107">
    <property type="entry name" value="SLL0198 PROTEIN-RELATED"/>
    <property type="match status" value="1"/>
</dbReference>
<dbReference type="InterPro" id="IPR012296">
    <property type="entry name" value="Nuclease_put_TT1808"/>
</dbReference>
<dbReference type="Gene3D" id="3.90.1570.10">
    <property type="entry name" value="tt1808, chain A"/>
    <property type="match status" value="1"/>
</dbReference>
<dbReference type="CDD" id="cd06260">
    <property type="entry name" value="DUF820-like"/>
    <property type="match status" value="1"/>
</dbReference>
<reference evidence="2 3" key="1">
    <citation type="submission" date="2007-03" db="EMBL/GenBank/DDBJ databases">
        <authorList>
            <person name="Stal L."/>
            <person name="Ferriera S."/>
            <person name="Johnson J."/>
            <person name="Kravitz S."/>
            <person name="Beeson K."/>
            <person name="Sutton G."/>
            <person name="Rogers Y.-H."/>
            <person name="Friedman R."/>
            <person name="Frazier M."/>
            <person name="Venter J.C."/>
        </authorList>
    </citation>
    <scope>NUCLEOTIDE SEQUENCE [LARGE SCALE GENOMIC DNA]</scope>
    <source>
        <strain evidence="2 3">CCY0110</strain>
    </source>
</reference>
<protein>
    <recommendedName>
        <fullName evidence="1">Putative restriction endonuclease domain-containing protein</fullName>
    </recommendedName>
</protein>
<dbReference type="InterPro" id="IPR011335">
    <property type="entry name" value="Restrct_endonuc-II-like"/>
</dbReference>
<evidence type="ECO:0000313" key="2">
    <source>
        <dbReference type="EMBL" id="EAZ91602.1"/>
    </source>
</evidence>
<gene>
    <name evidence="2" type="ORF">CY0110_13816</name>
</gene>
<dbReference type="EMBL" id="AAXW01000013">
    <property type="protein sequence ID" value="EAZ91602.1"/>
    <property type="molecule type" value="Genomic_DNA"/>
</dbReference>